<keyword evidence="1" id="KW-0812">Transmembrane</keyword>
<dbReference type="RefSeq" id="WP_164362564.1">
    <property type="nucleotide sequence ID" value="NZ_CP066776.1"/>
</dbReference>
<proteinExistence type="predicted"/>
<dbReference type="GO" id="GO:0005886">
    <property type="term" value="C:plasma membrane"/>
    <property type="evidence" value="ECO:0007669"/>
    <property type="project" value="TreeGrafter"/>
</dbReference>
<keyword evidence="4" id="KW-1185">Reference proteome</keyword>
<gene>
    <name evidence="3" type="ORF">G3M56_009435</name>
</gene>
<name>A0A7T7EZN9_9BACT</name>
<accession>A0A7T7EZN9</accession>
<evidence type="ECO:0000256" key="1">
    <source>
        <dbReference type="SAM" id="Phobius"/>
    </source>
</evidence>
<dbReference type="InterPro" id="IPR003848">
    <property type="entry name" value="DUF218"/>
</dbReference>
<dbReference type="CDD" id="cd06259">
    <property type="entry name" value="YdcF-like"/>
    <property type="match status" value="1"/>
</dbReference>
<dbReference type="KEGG" id="soa:G3M56_009435"/>
<evidence type="ECO:0000259" key="2">
    <source>
        <dbReference type="Pfam" id="PF02698"/>
    </source>
</evidence>
<sequence length="240" mass="26836">MEPDPNELQSEPSLTTPWRRRWWFRWGLRLLLALVLVIVVADVRVRLAARGRLYDSASALPDEGRVALVLGCSPLTVDGRPNLFFETRMDRAAELWHSGKVRALILSGDNSERYYNEPAAMRAALLERGVPKESLVRDFAGFRTLDSVVRSSEVFGQCELVIVSQRFHNQRAITIARHHGIDAVGVNASAVHGVGGVKVWLRERLARVKLLLDLYVLRTEPRFLGEPVEVPPPDAASGGR</sequence>
<evidence type="ECO:0000313" key="3">
    <source>
        <dbReference type="EMBL" id="QQL44116.1"/>
    </source>
</evidence>
<dbReference type="PANTHER" id="PTHR30336:SF20">
    <property type="entry name" value="DUF218 DOMAIN-CONTAINING PROTEIN"/>
    <property type="match status" value="1"/>
</dbReference>
<dbReference type="Proteomes" id="UP000475117">
    <property type="component" value="Chromosome"/>
</dbReference>
<dbReference type="EMBL" id="CP066776">
    <property type="protein sequence ID" value="QQL44116.1"/>
    <property type="molecule type" value="Genomic_DNA"/>
</dbReference>
<organism evidence="3 4">
    <name type="scientific">Sulfuriroseicoccus oceanibius</name>
    <dbReference type="NCBI Taxonomy" id="2707525"/>
    <lineage>
        <taxon>Bacteria</taxon>
        <taxon>Pseudomonadati</taxon>
        <taxon>Verrucomicrobiota</taxon>
        <taxon>Verrucomicrobiia</taxon>
        <taxon>Verrucomicrobiales</taxon>
        <taxon>Verrucomicrobiaceae</taxon>
        <taxon>Sulfuriroseicoccus</taxon>
    </lineage>
</organism>
<reference evidence="3 4" key="1">
    <citation type="submission" date="2020-12" db="EMBL/GenBank/DDBJ databases">
        <title>Sulforoseuscoccus oceanibium gen. nov., sp. nov., a representative of the phylum Verrucomicrobia with special cytoplasmic membrane, and proposal of Sulforoseuscoccusaceae fam. nov.</title>
        <authorList>
            <person name="Xi F."/>
        </authorList>
    </citation>
    <scope>NUCLEOTIDE SEQUENCE [LARGE SCALE GENOMIC DNA]</scope>
    <source>
        <strain evidence="3 4">T37</strain>
    </source>
</reference>
<dbReference type="Pfam" id="PF02698">
    <property type="entry name" value="DUF218"/>
    <property type="match status" value="1"/>
</dbReference>
<feature type="domain" description="DUF218" evidence="2">
    <location>
        <begin position="66"/>
        <end position="187"/>
    </location>
</feature>
<keyword evidence="1" id="KW-0472">Membrane</keyword>
<dbReference type="PANTHER" id="PTHR30336">
    <property type="entry name" value="INNER MEMBRANE PROTEIN, PROBABLE PERMEASE"/>
    <property type="match status" value="1"/>
</dbReference>
<protein>
    <submittedName>
        <fullName evidence="3">YdcF family protein</fullName>
    </submittedName>
</protein>
<keyword evidence="1" id="KW-1133">Transmembrane helix</keyword>
<dbReference type="InterPro" id="IPR051599">
    <property type="entry name" value="Cell_Envelope_Assoc"/>
</dbReference>
<feature type="transmembrane region" description="Helical" evidence="1">
    <location>
        <begin position="23"/>
        <end position="43"/>
    </location>
</feature>
<dbReference type="AlphaFoldDB" id="A0A7T7EZN9"/>
<evidence type="ECO:0000313" key="4">
    <source>
        <dbReference type="Proteomes" id="UP000475117"/>
    </source>
</evidence>